<sequence>MAIDTQEINNLLSDPANVSLPIKIGAVVIVFSLALFIGYKLVIVDQLATLKTVQSQEQDKRKVYEKKQARANQLPAYKAQLEEMQISFGALKDQLPSDTEIPGLILDISEKGLSNGLEIELFKPEDEIHKEFFAEKPIKIEAKGTYAELAGFVSDLSALPRIVTINNIQLQQAEEKKEKDAAKKNKNKPTISRLSLKATIKTYRYLSEEEVEGTEG</sequence>
<proteinExistence type="predicted"/>
<keyword evidence="3" id="KW-1185">Reference proteome</keyword>
<dbReference type="GO" id="GO:0043683">
    <property type="term" value="P:type IV pilus assembly"/>
    <property type="evidence" value="ECO:0007669"/>
    <property type="project" value="InterPro"/>
</dbReference>
<dbReference type="AlphaFoldDB" id="A0A4R1ENR2"/>
<evidence type="ECO:0000256" key="1">
    <source>
        <dbReference type="SAM" id="Phobius"/>
    </source>
</evidence>
<keyword evidence="1" id="KW-0812">Transmembrane</keyword>
<dbReference type="Proteomes" id="UP000294887">
    <property type="component" value="Unassembled WGS sequence"/>
</dbReference>
<organism evidence="2 3">
    <name type="scientific">Cocleimonas flava</name>
    <dbReference type="NCBI Taxonomy" id="634765"/>
    <lineage>
        <taxon>Bacteria</taxon>
        <taxon>Pseudomonadati</taxon>
        <taxon>Pseudomonadota</taxon>
        <taxon>Gammaproteobacteria</taxon>
        <taxon>Thiotrichales</taxon>
        <taxon>Thiotrichaceae</taxon>
        <taxon>Cocleimonas</taxon>
    </lineage>
</organism>
<dbReference type="Gene3D" id="3.30.70.60">
    <property type="match status" value="1"/>
</dbReference>
<comment type="caution">
    <text evidence="2">The sequence shown here is derived from an EMBL/GenBank/DDBJ whole genome shotgun (WGS) entry which is preliminary data.</text>
</comment>
<dbReference type="InterPro" id="IPR007445">
    <property type="entry name" value="PilO"/>
</dbReference>
<dbReference type="PANTHER" id="PTHR39555">
    <property type="entry name" value="FIMBRIAL ASSEMBLY PROTEIN PILO-LIKE PROTEIN-RELATED"/>
    <property type="match status" value="1"/>
</dbReference>
<dbReference type="InterPro" id="IPR014717">
    <property type="entry name" value="Transl_elong_EF1B/ribsomal_bS6"/>
</dbReference>
<feature type="transmembrane region" description="Helical" evidence="1">
    <location>
        <begin position="20"/>
        <end position="42"/>
    </location>
</feature>
<dbReference type="PIRSF" id="PIRSF016482">
    <property type="entry name" value="PilO"/>
    <property type="match status" value="1"/>
</dbReference>
<dbReference type="PANTHER" id="PTHR39555:SF1">
    <property type="entry name" value="TYPE IV PILUS INNER MEMBRANE COMPONENT PILO"/>
    <property type="match status" value="1"/>
</dbReference>
<reference evidence="2 3" key="1">
    <citation type="submission" date="2019-03" db="EMBL/GenBank/DDBJ databases">
        <title>Genomic Encyclopedia of Type Strains, Phase IV (KMG-IV): sequencing the most valuable type-strain genomes for metagenomic binning, comparative biology and taxonomic classification.</title>
        <authorList>
            <person name="Goeker M."/>
        </authorList>
    </citation>
    <scope>NUCLEOTIDE SEQUENCE [LARGE SCALE GENOMIC DNA]</scope>
    <source>
        <strain evidence="2 3">DSM 24830</strain>
    </source>
</reference>
<dbReference type="EMBL" id="SMFQ01000005">
    <property type="protein sequence ID" value="TCJ82896.1"/>
    <property type="molecule type" value="Genomic_DNA"/>
</dbReference>
<keyword evidence="1" id="KW-0472">Membrane</keyword>
<dbReference type="GO" id="GO:0043107">
    <property type="term" value="P:type IV pilus-dependent motility"/>
    <property type="evidence" value="ECO:0007669"/>
    <property type="project" value="InterPro"/>
</dbReference>
<accession>A0A4R1ENR2</accession>
<evidence type="ECO:0000313" key="2">
    <source>
        <dbReference type="EMBL" id="TCJ82896.1"/>
    </source>
</evidence>
<dbReference type="Pfam" id="PF04350">
    <property type="entry name" value="PilO"/>
    <property type="match status" value="1"/>
</dbReference>
<protein>
    <submittedName>
        <fullName evidence="2">Type IV pilus assembly protein PilO</fullName>
    </submittedName>
</protein>
<gene>
    <name evidence="2" type="ORF">EV695_3634</name>
</gene>
<keyword evidence="1" id="KW-1133">Transmembrane helix</keyword>
<dbReference type="Gene3D" id="1.10.287.540">
    <property type="entry name" value="Helix hairpin bin"/>
    <property type="match status" value="1"/>
</dbReference>
<dbReference type="RefSeq" id="WP_243651714.1">
    <property type="nucleotide sequence ID" value="NZ_BAAAFU010000007.1"/>
</dbReference>
<name>A0A4R1ENR2_9GAMM</name>
<evidence type="ECO:0000313" key="3">
    <source>
        <dbReference type="Proteomes" id="UP000294887"/>
    </source>
</evidence>